<keyword evidence="2" id="KW-1185">Reference proteome</keyword>
<dbReference type="Pfam" id="PF13830">
    <property type="entry name" value="DUF4192"/>
    <property type="match status" value="2"/>
</dbReference>
<dbReference type="EMBL" id="JAUSSW010000010">
    <property type="protein sequence ID" value="MDQ0103720.1"/>
    <property type="molecule type" value="Genomic_DNA"/>
</dbReference>
<proteinExistence type="predicted"/>
<accession>A0ABT9TPY6</accession>
<reference evidence="1 2" key="1">
    <citation type="submission" date="2023-07" db="EMBL/GenBank/DDBJ databases">
        <title>Sorghum-associated microbial communities from plants grown in Nebraska, USA.</title>
        <authorList>
            <person name="Schachtman D."/>
        </authorList>
    </citation>
    <scope>NUCLEOTIDE SEQUENCE [LARGE SCALE GENOMIC DNA]</scope>
    <source>
        <strain evidence="1 2">CC523</strain>
    </source>
</reference>
<comment type="caution">
    <text evidence="1">The sequence shown here is derived from an EMBL/GenBank/DDBJ whole genome shotgun (WGS) entry which is preliminary data.</text>
</comment>
<dbReference type="InterPro" id="IPR025447">
    <property type="entry name" value="DUF4192"/>
</dbReference>
<evidence type="ECO:0000313" key="1">
    <source>
        <dbReference type="EMBL" id="MDQ0103720.1"/>
    </source>
</evidence>
<sequence>MTTNKTLNIHQPEDILGYIPHMLGYWPEDSLVAITMQGKLLGATLRVDLPALSSHAAMARFAEHVRQYLIADEAANGVVLAVYTDGGWQDGSVVGRMTPLLDALRASLDCVDLSVRDAWLVGAEYWRGAYCVDEGCCPLPGFAVERIKDSRLSAELVYQGNAIGPSPRKGFEGLGLALSGPHGSRVLEAEVQFGQQILGSWRNEACFDAVLAVWRYVMARALRNAPLDPAADATLIGFLRTTLKVTAWRDAVVVMAAAGTDAAKSGAEEFGLFVEDGLDSPPFYSRELGLPDVGPTTENQSWAARTAGSGEPADVYTYGDVLLGMHPEVPCWSDLDVLQQALALLTIEGELGEVAAAALTLQGWIFWCRGNGSLAHACLSRAGDAQPGYRLAELLMEILGEGVLCGWARRPDSAWKGPGNAPA</sequence>
<dbReference type="Proteomes" id="UP001244563">
    <property type="component" value="Unassembled WGS sequence"/>
</dbReference>
<evidence type="ECO:0000313" key="2">
    <source>
        <dbReference type="Proteomes" id="UP001244563"/>
    </source>
</evidence>
<organism evidence="1 2">
    <name type="scientific">Paenarthrobacter nicotinovorans</name>
    <name type="common">Arthrobacter nicotinovorans</name>
    <dbReference type="NCBI Taxonomy" id="29320"/>
    <lineage>
        <taxon>Bacteria</taxon>
        <taxon>Bacillati</taxon>
        <taxon>Actinomycetota</taxon>
        <taxon>Actinomycetes</taxon>
        <taxon>Micrococcales</taxon>
        <taxon>Micrococcaceae</taxon>
        <taxon>Paenarthrobacter</taxon>
    </lineage>
</organism>
<evidence type="ECO:0008006" key="3">
    <source>
        <dbReference type="Google" id="ProtNLM"/>
    </source>
</evidence>
<name>A0ABT9TPY6_PAENI</name>
<protein>
    <recommendedName>
        <fullName evidence="3">DUF4192 family protein</fullName>
    </recommendedName>
</protein>
<gene>
    <name evidence="1" type="ORF">J2T10_003385</name>
</gene>
<dbReference type="RefSeq" id="WP_306878978.1">
    <property type="nucleotide sequence ID" value="NZ_JAUSSW010000010.1"/>
</dbReference>